<feature type="domain" description="[Acyl-carrier-protein] S-malonyltransferase-like inserted helical" evidence="2">
    <location>
        <begin position="435"/>
        <end position="514"/>
    </location>
</feature>
<name>M9VAH1_9NOSO</name>
<dbReference type="SUPFAM" id="SSF51395">
    <property type="entry name" value="FMN-linked oxidoreductases"/>
    <property type="match status" value="1"/>
</dbReference>
<evidence type="ECO:0000313" key="3">
    <source>
        <dbReference type="EMBL" id="AGJ76604.1"/>
    </source>
</evidence>
<dbReference type="PANTHER" id="PTHR32332:SF20">
    <property type="entry name" value="2-NITROPROPANE DIOXYGENASE-LIKE PROTEIN"/>
    <property type="match status" value="1"/>
</dbReference>
<evidence type="ECO:0000259" key="1">
    <source>
        <dbReference type="Pfam" id="PF18328"/>
    </source>
</evidence>
<evidence type="ECO:0000259" key="2">
    <source>
        <dbReference type="Pfam" id="PF21607"/>
    </source>
</evidence>
<dbReference type="EMBL" id="KC489223">
    <property type="protein sequence ID" value="AGJ76604.1"/>
    <property type="molecule type" value="Genomic_DNA"/>
</dbReference>
<protein>
    <submittedName>
        <fullName evidence="3">PfaD</fullName>
    </submittedName>
</protein>
<feature type="domain" description="Fatty acid synthase subunit PfaD N-terminal" evidence="1">
    <location>
        <begin position="57"/>
        <end position="118"/>
    </location>
</feature>
<dbReference type="InterPro" id="IPR014179">
    <property type="entry name" value="PfaD-like_TIM-barrel"/>
</dbReference>
<dbReference type="PANTHER" id="PTHR32332">
    <property type="entry name" value="2-NITROPROPANE DIOXYGENASE"/>
    <property type="match status" value="1"/>
</dbReference>
<dbReference type="Gene3D" id="3.20.20.70">
    <property type="entry name" value="Aldolase class I"/>
    <property type="match status" value="1"/>
</dbReference>
<dbReference type="CDD" id="cd04742">
    <property type="entry name" value="NPD_FabD"/>
    <property type="match status" value="1"/>
</dbReference>
<organism evidence="3">
    <name type="scientific">Nostoc sp. 'Peltigera membranacea cyanobiont'</name>
    <dbReference type="NCBI Taxonomy" id="414689"/>
    <lineage>
        <taxon>Bacteria</taxon>
        <taxon>Bacillati</taxon>
        <taxon>Cyanobacteriota</taxon>
        <taxon>Cyanophyceae</taxon>
        <taxon>Nostocales</taxon>
        <taxon>Nostocaceae</taxon>
        <taxon>Nostoc</taxon>
        <taxon>Nostoc cyanobionts</taxon>
    </lineage>
</organism>
<gene>
    <name evidence="3" type="primary">pfaD</name>
</gene>
<dbReference type="AlphaFoldDB" id="M9VAH1"/>
<proteinExistence type="predicted"/>
<dbReference type="Pfam" id="PF03060">
    <property type="entry name" value="NMO"/>
    <property type="match status" value="1"/>
</dbReference>
<reference evidence="3" key="1">
    <citation type="journal article" date="2013" name="Proc. Natl. Acad. Sci. U.S.A.">
        <title>Metagenomic natural product discovery in lichen provides evidence for a family of biosynthetic pathways in diverse symbioses.</title>
        <authorList>
            <person name="Kampa A."/>
            <person name="Gagunashvili A.N."/>
            <person name="Gulder T.A."/>
            <person name="Morinaka B.I."/>
            <person name="Daolio C."/>
            <person name="Godejohann M."/>
            <person name="Miao V.P."/>
            <person name="Piel J."/>
            <person name="Andresson O.S."/>
        </authorList>
    </citation>
    <scope>NUCLEOTIDE SEQUENCE</scope>
</reference>
<sequence>MPSAPLRFVNRVNTLQLYHPLFVIRGITTVTTVDTVLSKHDNGLNFSTWSYNKNQVWKGSLETVSFEKQTIKDKLMVLNKPCYIVKVAGKIGVTNEGYLSPGDNGTTAQVELLTFAAPIRIQQFGDPNFLSSHGVKYAYVTGAMAGGIASEEMVIALGKEQILSSFGAGGLTPERLEAAINRIQQALPQGPYAFNLIHSPNEPAIERRAVDLYLKYQVRTVEASAFLDLTPNIVYYRVAGLGLNNANQIEIKNKIIAKISRREVATKFLQPAPARIIKELLEQGLITELQATLAAKVPMADDITVEADSGGHTDNRPLVCVLPSIIALRDEIQAQYHYQTPIRIGVAGGIGTPQSALAAFMMGAAYIMTGSINQSCVESGACEHTKKLLAQAEMADMIMAPAADMFEMGVKLQVLKRGTMFPMRAQKLFELYRAYDSIESIPLAEREKLEKQVFRKTIAEVWEGTAAYLSQKNPEKLGKAVNNPKLKMALIFRWYLGLSSRWSSSGEKGREVDYQIWCGPAMGGFNDWVRGSYLSEPNNRQVVDVANQIMTGAAFLYRVQNLKIQGLQTSDYYSQYHPVRSTSLLEI</sequence>
<dbReference type="Pfam" id="PF21607">
    <property type="entry name" value="FabD_helical_ins"/>
    <property type="match status" value="1"/>
</dbReference>
<accession>M9VAH1</accession>
<dbReference type="NCBIfam" id="TIGR02814">
    <property type="entry name" value="pfaD_fam"/>
    <property type="match status" value="1"/>
</dbReference>
<dbReference type="InterPro" id="IPR040981">
    <property type="entry name" value="PfaD_N"/>
</dbReference>
<dbReference type="Pfam" id="PF18328">
    <property type="entry name" value="PfaD_N"/>
    <property type="match status" value="1"/>
</dbReference>
<dbReference type="InterPro" id="IPR013785">
    <property type="entry name" value="Aldolase_TIM"/>
</dbReference>
<dbReference type="InterPro" id="IPR049489">
    <property type="entry name" value="FabD-like_helical_ins"/>
</dbReference>